<protein>
    <submittedName>
        <fullName evidence="1">Uncharacterized protein</fullName>
    </submittedName>
</protein>
<dbReference type="EMBL" id="BPVZ01000005">
    <property type="protein sequence ID" value="GKU91353.1"/>
    <property type="molecule type" value="Genomic_DNA"/>
</dbReference>
<gene>
    <name evidence="1" type="ORF">SLEP1_g5238</name>
</gene>
<dbReference type="Proteomes" id="UP001054252">
    <property type="component" value="Unassembled WGS sequence"/>
</dbReference>
<dbReference type="AlphaFoldDB" id="A0AAV5HRL6"/>
<reference evidence="1 2" key="1">
    <citation type="journal article" date="2021" name="Commun. Biol.">
        <title>The genome of Shorea leprosula (Dipterocarpaceae) highlights the ecological relevance of drought in aseasonal tropical rainforests.</title>
        <authorList>
            <person name="Ng K.K.S."/>
            <person name="Kobayashi M.J."/>
            <person name="Fawcett J.A."/>
            <person name="Hatakeyama M."/>
            <person name="Paape T."/>
            <person name="Ng C.H."/>
            <person name="Ang C.C."/>
            <person name="Tnah L.H."/>
            <person name="Lee C.T."/>
            <person name="Nishiyama T."/>
            <person name="Sese J."/>
            <person name="O'Brien M.J."/>
            <person name="Copetti D."/>
            <person name="Mohd Noor M.I."/>
            <person name="Ong R.C."/>
            <person name="Putra M."/>
            <person name="Sireger I.Z."/>
            <person name="Indrioko S."/>
            <person name="Kosugi Y."/>
            <person name="Izuno A."/>
            <person name="Isagi Y."/>
            <person name="Lee S.L."/>
            <person name="Shimizu K.K."/>
        </authorList>
    </citation>
    <scope>NUCLEOTIDE SEQUENCE [LARGE SCALE GENOMIC DNA]</scope>
    <source>
        <strain evidence="1">214</strain>
    </source>
</reference>
<keyword evidence="2" id="KW-1185">Reference proteome</keyword>
<organism evidence="1 2">
    <name type="scientific">Rubroshorea leprosula</name>
    <dbReference type="NCBI Taxonomy" id="152421"/>
    <lineage>
        <taxon>Eukaryota</taxon>
        <taxon>Viridiplantae</taxon>
        <taxon>Streptophyta</taxon>
        <taxon>Embryophyta</taxon>
        <taxon>Tracheophyta</taxon>
        <taxon>Spermatophyta</taxon>
        <taxon>Magnoliopsida</taxon>
        <taxon>eudicotyledons</taxon>
        <taxon>Gunneridae</taxon>
        <taxon>Pentapetalae</taxon>
        <taxon>rosids</taxon>
        <taxon>malvids</taxon>
        <taxon>Malvales</taxon>
        <taxon>Dipterocarpaceae</taxon>
        <taxon>Rubroshorea</taxon>
    </lineage>
</organism>
<comment type="caution">
    <text evidence="1">The sequence shown here is derived from an EMBL/GenBank/DDBJ whole genome shotgun (WGS) entry which is preliminary data.</text>
</comment>
<proteinExistence type="predicted"/>
<name>A0AAV5HRL6_9ROSI</name>
<evidence type="ECO:0000313" key="2">
    <source>
        <dbReference type="Proteomes" id="UP001054252"/>
    </source>
</evidence>
<evidence type="ECO:0000313" key="1">
    <source>
        <dbReference type="EMBL" id="GKU91353.1"/>
    </source>
</evidence>
<accession>A0AAV5HRL6</accession>
<sequence>MESGRCKRGKVAIGRSSLGKVMEVDEGCSRSSLELESTWRWINLYEDLKPPSQIKRGNNEGMMTTRGMDETLNQHPDGLPDSNVERLVEVPLVHEFNNISKLRGQDKAAKGTIGQWRKTRRRDEPMLHMDKPIHNKRKHGTEFLEEERACKVMVDNIGMALAPLAKGHDLPAGEDAQLASDAYSNYPFYIVALFNSYNDCICNP</sequence>